<feature type="compositionally biased region" description="Low complexity" evidence="8">
    <location>
        <begin position="589"/>
        <end position="618"/>
    </location>
</feature>
<dbReference type="InterPro" id="IPR036020">
    <property type="entry name" value="WW_dom_sf"/>
</dbReference>
<evidence type="ECO:0000259" key="9">
    <source>
        <dbReference type="PROSITE" id="PS50020"/>
    </source>
</evidence>
<dbReference type="Proteomes" id="UP000694845">
    <property type="component" value="Unplaced"/>
</dbReference>
<dbReference type="InterPro" id="IPR001202">
    <property type="entry name" value="WW_dom"/>
</dbReference>
<dbReference type="Pfam" id="PF00397">
    <property type="entry name" value="WW"/>
    <property type="match status" value="1"/>
</dbReference>
<dbReference type="SUPFAM" id="SSF54001">
    <property type="entry name" value="Cysteine proteinases"/>
    <property type="match status" value="1"/>
</dbReference>
<keyword evidence="5" id="KW-0833">Ubl conjugation pathway</keyword>
<feature type="compositionally biased region" description="Polar residues" evidence="8">
    <location>
        <begin position="179"/>
        <end position="219"/>
    </location>
</feature>
<evidence type="ECO:0000256" key="1">
    <source>
        <dbReference type="ARBA" id="ARBA00000707"/>
    </source>
</evidence>
<dbReference type="OrthoDB" id="292964at2759"/>
<evidence type="ECO:0000256" key="7">
    <source>
        <dbReference type="ARBA" id="ARBA00022807"/>
    </source>
</evidence>
<feature type="region of interest" description="Disordered" evidence="8">
    <location>
        <begin position="160"/>
        <end position="295"/>
    </location>
</feature>
<dbReference type="OMA" id="CCINIPA"/>
<evidence type="ECO:0000313" key="12">
    <source>
        <dbReference type="Proteomes" id="UP000694845"/>
    </source>
</evidence>
<dbReference type="InterPro" id="IPR038765">
    <property type="entry name" value="Papain-like_cys_pep_sf"/>
</dbReference>
<feature type="compositionally biased region" description="Basic and acidic residues" evidence="8">
    <location>
        <begin position="452"/>
        <end position="462"/>
    </location>
</feature>
<comment type="catalytic activity">
    <reaction evidence="1">
        <text>Thiol-dependent hydrolysis of ester, thioester, amide, peptide and isopeptide bonds formed by the C-terminal Gly of ubiquitin (a 76-residue protein attached to proteins as an intracellular targeting signal).</text>
        <dbReference type="EC" id="3.4.19.12"/>
    </reaction>
</comment>
<protein>
    <recommendedName>
        <fullName evidence="3">ubiquitinyl hydrolase 1</fullName>
        <ecNumber evidence="3">3.4.19.12</ecNumber>
    </recommendedName>
</protein>
<dbReference type="Gene3D" id="3.90.70.10">
    <property type="entry name" value="Cysteine proteinases"/>
    <property type="match status" value="1"/>
</dbReference>
<dbReference type="PROSITE" id="PS50020">
    <property type="entry name" value="WW_DOMAIN_2"/>
    <property type="match status" value="1"/>
</dbReference>
<organism evidence="12 13">
    <name type="scientific">Acanthaster planci</name>
    <name type="common">Crown-of-thorns starfish</name>
    <dbReference type="NCBI Taxonomy" id="133434"/>
    <lineage>
        <taxon>Eukaryota</taxon>
        <taxon>Metazoa</taxon>
        <taxon>Echinodermata</taxon>
        <taxon>Eleutherozoa</taxon>
        <taxon>Asterozoa</taxon>
        <taxon>Asteroidea</taxon>
        <taxon>Valvatacea</taxon>
        <taxon>Valvatida</taxon>
        <taxon>Acanthasteridae</taxon>
        <taxon>Acanthaster</taxon>
    </lineage>
</organism>
<accession>A0A8B7YK51</accession>
<feature type="compositionally biased region" description="Low complexity" evidence="8">
    <location>
        <begin position="263"/>
        <end position="289"/>
    </location>
</feature>
<evidence type="ECO:0000259" key="11">
    <source>
        <dbReference type="PROSITE" id="PS50235"/>
    </source>
</evidence>
<feature type="region of interest" description="Disordered" evidence="8">
    <location>
        <begin position="489"/>
        <end position="543"/>
    </location>
</feature>
<evidence type="ECO:0000256" key="2">
    <source>
        <dbReference type="ARBA" id="ARBA00009085"/>
    </source>
</evidence>
<dbReference type="SUPFAM" id="SSF52821">
    <property type="entry name" value="Rhodanese/Cell cycle control phosphatase"/>
    <property type="match status" value="1"/>
</dbReference>
<feature type="domain" description="Rhodanese" evidence="10">
    <location>
        <begin position="13"/>
        <end position="133"/>
    </location>
</feature>
<dbReference type="EC" id="3.4.19.12" evidence="3"/>
<feature type="domain" description="WW" evidence="9">
    <location>
        <begin position="559"/>
        <end position="593"/>
    </location>
</feature>
<feature type="compositionally biased region" description="Polar residues" evidence="8">
    <location>
        <begin position="226"/>
        <end position="262"/>
    </location>
</feature>
<dbReference type="PANTHER" id="PTHR21646">
    <property type="entry name" value="UBIQUITIN CARBOXYL-TERMINAL HYDROLASE"/>
    <property type="match status" value="1"/>
</dbReference>
<dbReference type="CDD" id="cd00201">
    <property type="entry name" value="WW"/>
    <property type="match status" value="1"/>
</dbReference>
<dbReference type="GO" id="GO:0006508">
    <property type="term" value="P:proteolysis"/>
    <property type="evidence" value="ECO:0007669"/>
    <property type="project" value="UniProtKB-KW"/>
</dbReference>
<evidence type="ECO:0000313" key="13">
    <source>
        <dbReference type="RefSeq" id="XP_022091926.1"/>
    </source>
</evidence>
<dbReference type="Gene3D" id="2.20.70.10">
    <property type="match status" value="1"/>
</dbReference>
<dbReference type="PROSITE" id="PS00972">
    <property type="entry name" value="USP_1"/>
    <property type="match status" value="1"/>
</dbReference>
<keyword evidence="12" id="KW-1185">Reference proteome</keyword>
<dbReference type="AlphaFoldDB" id="A0A8B7YK51"/>
<feature type="region of interest" description="Disordered" evidence="8">
    <location>
        <begin position="589"/>
        <end position="660"/>
    </location>
</feature>
<dbReference type="InterPro" id="IPR001394">
    <property type="entry name" value="Peptidase_C19_UCH"/>
</dbReference>
<dbReference type="PANTHER" id="PTHR21646:SF24">
    <property type="entry name" value="UBIQUITIN CARBOXYL-TERMINAL HYDROLASE"/>
    <property type="match status" value="1"/>
</dbReference>
<dbReference type="PROSITE" id="PS50235">
    <property type="entry name" value="USP_3"/>
    <property type="match status" value="1"/>
</dbReference>
<comment type="similarity">
    <text evidence="2">Belongs to the peptidase C19 family.</text>
</comment>
<evidence type="ECO:0000256" key="5">
    <source>
        <dbReference type="ARBA" id="ARBA00022786"/>
    </source>
</evidence>
<dbReference type="Gene3D" id="3.40.250.10">
    <property type="entry name" value="Rhodanese-like domain"/>
    <property type="match status" value="1"/>
</dbReference>
<dbReference type="GeneID" id="110979996"/>
<feature type="domain" description="USP" evidence="11">
    <location>
        <begin position="725"/>
        <end position="853"/>
    </location>
</feature>
<dbReference type="GO" id="GO:0016579">
    <property type="term" value="P:protein deubiquitination"/>
    <property type="evidence" value="ECO:0007669"/>
    <property type="project" value="InterPro"/>
</dbReference>
<evidence type="ECO:0000256" key="3">
    <source>
        <dbReference type="ARBA" id="ARBA00012759"/>
    </source>
</evidence>
<dbReference type="FunFam" id="3.40.250.10:FF:000017">
    <property type="entry name" value="ubiquitin carboxyl-terminal hydrolase 8"/>
    <property type="match status" value="1"/>
</dbReference>
<keyword evidence="4" id="KW-0645">Protease</keyword>
<dbReference type="GO" id="GO:0004843">
    <property type="term" value="F:cysteine-type deubiquitinase activity"/>
    <property type="evidence" value="ECO:0007669"/>
    <property type="project" value="UniProtKB-EC"/>
</dbReference>
<dbReference type="Pfam" id="PF00443">
    <property type="entry name" value="UCH"/>
    <property type="match status" value="1"/>
</dbReference>
<feature type="region of interest" description="Disordered" evidence="8">
    <location>
        <begin position="430"/>
        <end position="469"/>
    </location>
</feature>
<dbReference type="SMART" id="SM00456">
    <property type="entry name" value="WW"/>
    <property type="match status" value="1"/>
</dbReference>
<dbReference type="SMART" id="SM00450">
    <property type="entry name" value="RHOD"/>
    <property type="match status" value="1"/>
</dbReference>
<proteinExistence type="inferred from homology"/>
<evidence type="ECO:0000256" key="4">
    <source>
        <dbReference type="ARBA" id="ARBA00022670"/>
    </source>
</evidence>
<dbReference type="KEGG" id="aplc:110979996"/>
<dbReference type="PROSITE" id="PS50206">
    <property type="entry name" value="RHODANESE_3"/>
    <property type="match status" value="1"/>
</dbReference>
<evidence type="ECO:0000259" key="10">
    <source>
        <dbReference type="PROSITE" id="PS50206"/>
    </source>
</evidence>
<dbReference type="InterPro" id="IPR036873">
    <property type="entry name" value="Rhodanese-like_dom_sf"/>
</dbReference>
<reference evidence="13" key="1">
    <citation type="submission" date="2025-08" db="UniProtKB">
        <authorList>
            <consortium name="RefSeq"/>
        </authorList>
    </citation>
    <scope>IDENTIFICATION</scope>
</reference>
<dbReference type="RefSeq" id="XP_022091926.1">
    <property type="nucleotide sequence ID" value="XM_022236234.1"/>
</dbReference>
<name>A0A8B7YK51_ACAPL</name>
<dbReference type="InterPro" id="IPR028889">
    <property type="entry name" value="USP"/>
</dbReference>
<feature type="compositionally biased region" description="Polar residues" evidence="8">
    <location>
        <begin position="524"/>
        <end position="533"/>
    </location>
</feature>
<keyword evidence="7" id="KW-0788">Thiol protease</keyword>
<dbReference type="Pfam" id="PF00581">
    <property type="entry name" value="Rhodanese"/>
    <property type="match status" value="1"/>
</dbReference>
<feature type="compositionally biased region" description="Low complexity" evidence="8">
    <location>
        <begin position="534"/>
        <end position="543"/>
    </location>
</feature>
<dbReference type="InterPro" id="IPR001763">
    <property type="entry name" value="Rhodanese-like_dom"/>
</dbReference>
<feature type="compositionally biased region" description="Polar residues" evidence="8">
    <location>
        <begin position="646"/>
        <end position="660"/>
    </location>
</feature>
<gene>
    <name evidence="13" type="primary">LOC110979996</name>
</gene>
<dbReference type="InterPro" id="IPR018200">
    <property type="entry name" value="USP_CS"/>
</dbReference>
<dbReference type="SUPFAM" id="SSF51045">
    <property type="entry name" value="WW domain"/>
    <property type="match status" value="1"/>
</dbReference>
<keyword evidence="6" id="KW-0378">Hydrolase</keyword>
<evidence type="ECO:0000256" key="8">
    <source>
        <dbReference type="SAM" id="MobiDB-lite"/>
    </source>
</evidence>
<feature type="compositionally biased region" description="Basic and acidic residues" evidence="8">
    <location>
        <begin position="430"/>
        <end position="441"/>
    </location>
</feature>
<evidence type="ECO:0000256" key="6">
    <source>
        <dbReference type="ARBA" id="ARBA00022801"/>
    </source>
</evidence>
<dbReference type="InterPro" id="IPR050185">
    <property type="entry name" value="Ub_carboxyl-term_hydrolase"/>
</dbReference>
<sequence length="853" mass="93139">MTACQLYRLFEDSTKKILVIDVRSSEQYKFSRIQNAQVINVPEEVIKPGTTVTVIAKGLSSDVKETWNMRGSVDCIVILDWNSTARDLTKGSTLASLKDALTKWDSTVTLKLEPLVLDGGYEAWLLRYPMLTTNPHVTRPPVDSSSSASLSLLDFDYPSLEDDQPNHSVKPKGPVVKPSISSGSNEQTTLPSNAMNSETISVITPTTVHSPKSIPTVNRSVKPKQLQENLSSPNKSPSSVARTHGPSASSLAGGNTKGATAQVSSSSLSVSDKNKESSSSNNVLSVVPSTESSQVTITKPMIPNRSLKPLVQDSNSVTAKENGKTKAAVCDSLKDDDEEEIQNQMKGVGRVNKAKKEDTQTYAKEGKGAEGVRELTRMQKEHQIQEQQALLELEKMRQEKMKMENNQLRLEKAQMEKQLEEKVSALKRMQEQLEEQDKATQAEDEQQQLTTEGKKTESDKELNSQTHLIGASIHRDVKIQDEGVAKLVKETSSSPAKGGSKPQLQGEVGTSKIPQADAGKPAQPTDQRSIPSMSITSVTPAPTVSSSMQNAKLASGTALTLPVGWEKKLHPASNKYYYIDHNTETTHWSPPAMGSGGAASTTTAAVSSTRPSSTVSSAKRPETKDSGSPAKQTTLSSTTKTHLKSDNSGTPQSSLKRSFSSPNIAQMVINEENGIHIPTVNRANKPVQRMPSSSVVQSPPPQKPLAVTRARNLNPVYGSQGRSLTGLRNLGNTCFMNSVVQCLSNSTPLTHYFITDKYVPDINRQNPLGRGGNVAQEFAVVIKAIWSGQYRSISPLDLRDTVTKYVPEFRKNIGHHHDSQEFLLFLLDGLHEDLNQVWKPFILKALLYDQKLQ</sequence>